<dbReference type="Pfam" id="PF13302">
    <property type="entry name" value="Acetyltransf_3"/>
    <property type="match status" value="1"/>
</dbReference>
<dbReference type="InterPro" id="IPR016181">
    <property type="entry name" value="Acyl_CoA_acyltransferase"/>
</dbReference>
<comment type="caution">
    <text evidence="2">The sequence shown here is derived from an EMBL/GenBank/DDBJ whole genome shotgun (WGS) entry which is preliminary data.</text>
</comment>
<sequence>MGFDFTQPSYSGNTPMKEICQAVTLEGNHVRLELLTHQHDAIYADIIERDKLHHLWYTSVPEPENVAKDVDGRLARFDQKEMVPFAIIDKRTGRAVGMTSYMRIDQSVRRVEIGATWYGAEAQRTPINTEAKYLLLKHAFEELDCVAVELRTHFLNHQSRKAIERLGAKLDGILRSHMLTRTGELRDTCIYSILNHEWPAVRRHLEWQMTKPR</sequence>
<dbReference type="PROSITE" id="PS51186">
    <property type="entry name" value="GNAT"/>
    <property type="match status" value="1"/>
</dbReference>
<dbReference type="PANTHER" id="PTHR43610">
    <property type="entry name" value="BLL6696 PROTEIN"/>
    <property type="match status" value="1"/>
</dbReference>
<organism evidence="2 3">
    <name type="scientific">Providencia alcalifaciens 205/92</name>
    <dbReference type="NCBI Taxonomy" id="1256988"/>
    <lineage>
        <taxon>Bacteria</taxon>
        <taxon>Pseudomonadati</taxon>
        <taxon>Pseudomonadota</taxon>
        <taxon>Gammaproteobacteria</taxon>
        <taxon>Enterobacterales</taxon>
        <taxon>Morganellaceae</taxon>
        <taxon>Providencia</taxon>
    </lineage>
</organism>
<dbReference type="GO" id="GO:0016747">
    <property type="term" value="F:acyltransferase activity, transferring groups other than amino-acyl groups"/>
    <property type="evidence" value="ECO:0007669"/>
    <property type="project" value="InterPro"/>
</dbReference>
<evidence type="ECO:0000313" key="2">
    <source>
        <dbReference type="EMBL" id="EUD12545.1"/>
    </source>
</evidence>
<proteinExistence type="predicted"/>
<dbReference type="PANTHER" id="PTHR43610:SF1">
    <property type="entry name" value="N-ACETYLTRANSFERASE DOMAIN-CONTAINING PROTEIN"/>
    <property type="match status" value="1"/>
</dbReference>
<name>A0AAV3MAH7_9GAMM</name>
<dbReference type="AlphaFoldDB" id="A0AAV3MAH7"/>
<dbReference type="EMBL" id="JALD01000010">
    <property type="protein sequence ID" value="EUD12545.1"/>
    <property type="molecule type" value="Genomic_DNA"/>
</dbReference>
<dbReference type="Gene3D" id="3.40.630.30">
    <property type="match status" value="1"/>
</dbReference>
<dbReference type="SUPFAM" id="SSF55729">
    <property type="entry name" value="Acyl-CoA N-acyltransferases (Nat)"/>
    <property type="match status" value="1"/>
</dbReference>
<reference evidence="2 3" key="1">
    <citation type="submission" date="2014-01" db="EMBL/GenBank/DDBJ databases">
        <authorList>
            <person name="Durkin A.S."/>
            <person name="McCorrison J."/>
            <person name="Torralba M."/>
            <person name="Gillis M."/>
            <person name="Haft D.H."/>
            <person name="Methe B."/>
            <person name="Sutton G."/>
            <person name="Nelson K.E."/>
        </authorList>
    </citation>
    <scope>NUCLEOTIDE SEQUENCE [LARGE SCALE GENOMIC DNA]</scope>
    <source>
        <strain evidence="2 3">205/92</strain>
    </source>
</reference>
<gene>
    <name evidence="2" type="ORF">HMPREF1563_2559</name>
</gene>
<evidence type="ECO:0000259" key="1">
    <source>
        <dbReference type="PROSITE" id="PS51186"/>
    </source>
</evidence>
<accession>A0AAV3MAH7</accession>
<dbReference type="Proteomes" id="UP000022311">
    <property type="component" value="Unassembled WGS sequence"/>
</dbReference>
<dbReference type="InterPro" id="IPR000182">
    <property type="entry name" value="GNAT_dom"/>
</dbReference>
<protein>
    <submittedName>
        <fullName evidence="2">Acetyltransferase (GNAT) domain protein</fullName>
    </submittedName>
</protein>
<feature type="domain" description="N-acetyltransferase" evidence="1">
    <location>
        <begin position="30"/>
        <end position="190"/>
    </location>
</feature>
<evidence type="ECO:0000313" key="3">
    <source>
        <dbReference type="Proteomes" id="UP000022311"/>
    </source>
</evidence>